<comment type="caution">
    <text evidence="1">The sequence shown here is derived from an EMBL/GenBank/DDBJ whole genome shotgun (WGS) entry which is preliminary data.</text>
</comment>
<dbReference type="EMBL" id="JBANRG010000043">
    <property type="protein sequence ID" value="KAK7446727.1"/>
    <property type="molecule type" value="Genomic_DNA"/>
</dbReference>
<evidence type="ECO:0000313" key="1">
    <source>
        <dbReference type="EMBL" id="KAK7446727.1"/>
    </source>
</evidence>
<protein>
    <submittedName>
        <fullName evidence="1">Uncharacterized protein</fullName>
    </submittedName>
</protein>
<gene>
    <name evidence="1" type="ORF">VKT23_014423</name>
</gene>
<sequence>MFVPYTEQDKQLYPDSKVHWLYDRIAGYYRQRPPISNASRQMVIDYKDEAKTTMIKHHVPWIRISRQLAEHLCKGDNGRGMTRAASIKYIDRVMETLKMDDETQETLKKPLNIDPEHDRHSYDLWISWAVDAICDWPKNMFQGDSTGDGGGRKVDRPNVGTALQDRLREAREALGDPKGLKLNTDTNAIDEPPFGIDDYNDDDWFMPYYSV</sequence>
<proteinExistence type="predicted"/>
<reference evidence="1 2" key="1">
    <citation type="submission" date="2024-01" db="EMBL/GenBank/DDBJ databases">
        <title>A draft genome for the cacao thread blight pathogen Marasmiellus scandens.</title>
        <authorList>
            <person name="Baruah I.K."/>
            <person name="Leung J."/>
            <person name="Bukari Y."/>
            <person name="Amoako-Attah I."/>
            <person name="Meinhardt L.W."/>
            <person name="Bailey B.A."/>
            <person name="Cohen S.P."/>
        </authorList>
    </citation>
    <scope>NUCLEOTIDE SEQUENCE [LARGE SCALE GENOMIC DNA]</scope>
    <source>
        <strain evidence="1 2">GH-19</strain>
    </source>
</reference>
<organism evidence="1 2">
    <name type="scientific">Marasmiellus scandens</name>
    <dbReference type="NCBI Taxonomy" id="2682957"/>
    <lineage>
        <taxon>Eukaryota</taxon>
        <taxon>Fungi</taxon>
        <taxon>Dikarya</taxon>
        <taxon>Basidiomycota</taxon>
        <taxon>Agaricomycotina</taxon>
        <taxon>Agaricomycetes</taxon>
        <taxon>Agaricomycetidae</taxon>
        <taxon>Agaricales</taxon>
        <taxon>Marasmiineae</taxon>
        <taxon>Omphalotaceae</taxon>
        <taxon>Marasmiellus</taxon>
    </lineage>
</organism>
<dbReference type="Proteomes" id="UP001498398">
    <property type="component" value="Unassembled WGS sequence"/>
</dbReference>
<evidence type="ECO:0000313" key="2">
    <source>
        <dbReference type="Proteomes" id="UP001498398"/>
    </source>
</evidence>
<name>A0ABR1J358_9AGAR</name>
<keyword evidence="2" id="KW-1185">Reference proteome</keyword>
<accession>A0ABR1J358</accession>